<dbReference type="PANTHER" id="PTHR15071:SF0">
    <property type="entry name" value="MANNOSE 6-PHOSPHATE RECEPTOR-LIKE PROTEIN 1"/>
    <property type="match status" value="1"/>
</dbReference>
<dbReference type="GO" id="GO:0006914">
    <property type="term" value="P:autophagy"/>
    <property type="evidence" value="ECO:0007669"/>
    <property type="project" value="UniProtKB-KW"/>
</dbReference>
<dbReference type="InterPro" id="IPR044865">
    <property type="entry name" value="MRH_dom"/>
</dbReference>
<keyword evidence="8 19" id="KW-0812">Transmembrane</keyword>
<comment type="similarity">
    <text evidence="5">Belongs to the ATG27 family.</text>
</comment>
<keyword evidence="14" id="KW-0496">Mitochondrion</keyword>
<dbReference type="PROSITE" id="PS51914">
    <property type="entry name" value="MRH"/>
    <property type="match status" value="1"/>
</dbReference>
<evidence type="ECO:0000259" key="21">
    <source>
        <dbReference type="PROSITE" id="PS51914"/>
    </source>
</evidence>
<dbReference type="GO" id="GO:0031966">
    <property type="term" value="C:mitochondrial membrane"/>
    <property type="evidence" value="ECO:0007669"/>
    <property type="project" value="UniProtKB-SubCell"/>
</dbReference>
<protein>
    <recommendedName>
        <fullName evidence="6">Autophagy-related protein 27</fullName>
    </recommendedName>
</protein>
<evidence type="ECO:0000256" key="9">
    <source>
        <dbReference type="ARBA" id="ARBA00022729"/>
    </source>
</evidence>
<proteinExistence type="inferred from homology"/>
<evidence type="ECO:0000256" key="17">
    <source>
        <dbReference type="ARBA" id="ARBA00023329"/>
    </source>
</evidence>
<dbReference type="InterPro" id="IPR018939">
    <property type="entry name" value="Autophagy-rel_prot_27"/>
</dbReference>
<keyword evidence="13" id="KW-0333">Golgi apparatus</keyword>
<dbReference type="KEGG" id="lak:106164287"/>
<keyword evidence="9 20" id="KW-0732">Signal</keyword>
<dbReference type="RefSeq" id="XP_013397616.1">
    <property type="nucleotide sequence ID" value="XM_013542162.1"/>
</dbReference>
<name>A0A1S3IIB0_LINAN</name>
<dbReference type="OMA" id="LESPCCC"/>
<organism evidence="22 23">
    <name type="scientific">Lingula anatina</name>
    <name type="common">Brachiopod</name>
    <name type="synonym">Lingula unguis</name>
    <dbReference type="NCBI Taxonomy" id="7574"/>
    <lineage>
        <taxon>Eukaryota</taxon>
        <taxon>Metazoa</taxon>
        <taxon>Spiralia</taxon>
        <taxon>Lophotrochozoa</taxon>
        <taxon>Brachiopoda</taxon>
        <taxon>Linguliformea</taxon>
        <taxon>Lingulata</taxon>
        <taxon>Lingulida</taxon>
        <taxon>Linguloidea</taxon>
        <taxon>Lingulidae</taxon>
        <taxon>Lingula</taxon>
    </lineage>
</organism>
<evidence type="ECO:0000256" key="10">
    <source>
        <dbReference type="ARBA" id="ARBA00022927"/>
    </source>
</evidence>
<evidence type="ECO:0000256" key="13">
    <source>
        <dbReference type="ARBA" id="ARBA00023034"/>
    </source>
</evidence>
<dbReference type="GO" id="GO:0010008">
    <property type="term" value="C:endosome membrane"/>
    <property type="evidence" value="ECO:0007669"/>
    <property type="project" value="UniProtKB-SubCell"/>
</dbReference>
<comment type="subcellular location">
    <subcellularLocation>
        <location evidence="2">Cytoplasmic vesicle membrane</location>
        <topology evidence="2">Single-pass type I membrane protein</topology>
    </subcellularLocation>
    <subcellularLocation>
        <location evidence="3">Golgi apparatus membrane</location>
    </subcellularLocation>
    <subcellularLocation>
        <location evidence="1">Mitochondrion membrane</location>
        <topology evidence="1">Single-pass membrane protein</topology>
    </subcellularLocation>
    <subcellularLocation>
        <location evidence="4">Preautophagosomal structure membrane</location>
        <topology evidence="4">Single-pass type I membrane protein</topology>
    </subcellularLocation>
</comment>
<dbReference type="SUPFAM" id="SSF50911">
    <property type="entry name" value="Mannose 6-phosphate receptor domain"/>
    <property type="match status" value="1"/>
</dbReference>
<dbReference type="GO" id="GO:0034045">
    <property type="term" value="C:phagophore assembly site membrane"/>
    <property type="evidence" value="ECO:0007669"/>
    <property type="project" value="UniProtKB-SubCell"/>
</dbReference>
<feature type="chain" id="PRO_5010313739" description="Autophagy-related protein 27" evidence="20">
    <location>
        <begin position="27"/>
        <end position="278"/>
    </location>
</feature>
<feature type="domain" description="MRH" evidence="21">
    <location>
        <begin position="33"/>
        <end position="172"/>
    </location>
</feature>
<evidence type="ECO:0000256" key="8">
    <source>
        <dbReference type="ARBA" id="ARBA00022692"/>
    </source>
</evidence>
<gene>
    <name evidence="23" type="primary">LOC106164287</name>
</gene>
<evidence type="ECO:0000256" key="7">
    <source>
        <dbReference type="ARBA" id="ARBA00022448"/>
    </source>
</evidence>
<dbReference type="PANTHER" id="PTHR15071">
    <property type="entry name" value="MANNOSE-6-PHOSPHATE RECEPTOR FAMILY MEMBER"/>
    <property type="match status" value="1"/>
</dbReference>
<evidence type="ECO:0000256" key="6">
    <source>
        <dbReference type="ARBA" id="ARBA00013776"/>
    </source>
</evidence>
<feature type="compositionally biased region" description="Basic and acidic residues" evidence="18">
    <location>
        <begin position="190"/>
        <end position="205"/>
    </location>
</feature>
<feature type="transmembrane region" description="Helical" evidence="19">
    <location>
        <begin position="208"/>
        <end position="231"/>
    </location>
</feature>
<reference evidence="23" key="1">
    <citation type="submission" date="2025-08" db="UniProtKB">
        <authorList>
            <consortium name="RefSeq"/>
        </authorList>
    </citation>
    <scope>IDENTIFICATION</scope>
    <source>
        <tissue evidence="23">Gonads</tissue>
    </source>
</reference>
<evidence type="ECO:0000256" key="18">
    <source>
        <dbReference type="SAM" id="MobiDB-lite"/>
    </source>
</evidence>
<accession>A0A1S3IIB0</accession>
<dbReference type="OrthoDB" id="29460at2759"/>
<keyword evidence="11 19" id="KW-1133">Transmembrane helix</keyword>
<dbReference type="GeneID" id="106164287"/>
<dbReference type="InterPro" id="IPR009011">
    <property type="entry name" value="Man6P_isomerase_rcpt-bd_dom_sf"/>
</dbReference>
<keyword evidence="17" id="KW-0968">Cytoplasmic vesicle</keyword>
<evidence type="ECO:0000256" key="4">
    <source>
        <dbReference type="ARBA" id="ARBA00004472"/>
    </source>
</evidence>
<evidence type="ECO:0000256" key="19">
    <source>
        <dbReference type="SAM" id="Phobius"/>
    </source>
</evidence>
<keyword evidence="12" id="KW-0072">Autophagy</keyword>
<evidence type="ECO:0000256" key="15">
    <source>
        <dbReference type="ARBA" id="ARBA00023136"/>
    </source>
</evidence>
<dbReference type="GO" id="GO:0000139">
    <property type="term" value="C:Golgi membrane"/>
    <property type="evidence" value="ECO:0007669"/>
    <property type="project" value="UniProtKB-SubCell"/>
</dbReference>
<feature type="region of interest" description="Disordered" evidence="18">
    <location>
        <begin position="174"/>
        <end position="205"/>
    </location>
</feature>
<evidence type="ECO:0000256" key="1">
    <source>
        <dbReference type="ARBA" id="ARBA00004304"/>
    </source>
</evidence>
<keyword evidence="15 19" id="KW-0472">Membrane</keyword>
<keyword evidence="7" id="KW-0813">Transport</keyword>
<evidence type="ECO:0000256" key="2">
    <source>
        <dbReference type="ARBA" id="ARBA00004358"/>
    </source>
</evidence>
<dbReference type="GO" id="GO:0005802">
    <property type="term" value="C:trans-Golgi network"/>
    <property type="evidence" value="ECO:0007669"/>
    <property type="project" value="TreeGrafter"/>
</dbReference>
<evidence type="ECO:0000313" key="22">
    <source>
        <dbReference type="Proteomes" id="UP000085678"/>
    </source>
</evidence>
<evidence type="ECO:0000256" key="5">
    <source>
        <dbReference type="ARBA" id="ARBA00005363"/>
    </source>
</evidence>
<feature type="signal peptide" evidence="20">
    <location>
        <begin position="1"/>
        <end position="26"/>
    </location>
</feature>
<keyword evidence="10" id="KW-0653">Protein transport</keyword>
<keyword evidence="22" id="KW-1185">Reference proteome</keyword>
<dbReference type="Pfam" id="PF09451">
    <property type="entry name" value="ATG27"/>
    <property type="match status" value="1"/>
</dbReference>
<evidence type="ECO:0000313" key="23">
    <source>
        <dbReference type="RefSeq" id="XP_013397616.1"/>
    </source>
</evidence>
<dbReference type="GO" id="GO:0015031">
    <property type="term" value="P:protein transport"/>
    <property type="evidence" value="ECO:0007669"/>
    <property type="project" value="UniProtKB-KW"/>
</dbReference>
<feature type="compositionally biased region" description="Gly residues" evidence="18">
    <location>
        <begin position="174"/>
        <end position="189"/>
    </location>
</feature>
<evidence type="ECO:0000256" key="11">
    <source>
        <dbReference type="ARBA" id="ARBA00022989"/>
    </source>
</evidence>
<dbReference type="AlphaFoldDB" id="A0A1S3IIB0"/>
<dbReference type="Proteomes" id="UP000085678">
    <property type="component" value="Unplaced"/>
</dbReference>
<keyword evidence="16" id="KW-1015">Disulfide bond</keyword>
<dbReference type="Gene3D" id="2.70.130.10">
    <property type="entry name" value="Mannose-6-phosphate receptor binding domain"/>
    <property type="match status" value="1"/>
</dbReference>
<evidence type="ECO:0000256" key="16">
    <source>
        <dbReference type="ARBA" id="ARBA00023157"/>
    </source>
</evidence>
<evidence type="ECO:0000256" key="3">
    <source>
        <dbReference type="ARBA" id="ARBA00004394"/>
    </source>
</evidence>
<evidence type="ECO:0000256" key="12">
    <source>
        <dbReference type="ARBA" id="ARBA00023006"/>
    </source>
</evidence>
<evidence type="ECO:0000256" key="14">
    <source>
        <dbReference type="ARBA" id="ARBA00023128"/>
    </source>
</evidence>
<evidence type="ECO:0000256" key="20">
    <source>
        <dbReference type="SAM" id="SignalP"/>
    </source>
</evidence>
<dbReference type="InParanoid" id="A0A1S3IIB0"/>
<sequence>MHPFSIIHPIKVLPLILVLAIRRVSSETCAKIDSCSCKHANGNVDLHPLALSNGKARFENIQATSGTDKFSWNPCKDFTQGSCQNVAACQIQSSGSWWSSYYPIGSQNTAQFTSDGSTNIILTYTNTHYGVTRFTYITLICDSKVDAQLTADGEKSSRRYYMTLKSKYACPGGGSDSGGSGGTGGGSSGGKDDKAAKQGGKDKSEASIGGGSVMMIILVTVIPIYLIGGILTQKFIRHKSGTDVIPNKDFWTDFPFLVRDGVLFVFHKCRPGSTYSNV</sequence>